<reference evidence="3" key="1">
    <citation type="journal article" date="2019" name="Int. J. Syst. Evol. Microbiol.">
        <title>The Global Catalogue of Microorganisms (GCM) 10K type strain sequencing project: providing services to taxonomists for standard genome sequencing and annotation.</title>
        <authorList>
            <consortium name="The Broad Institute Genomics Platform"/>
            <consortium name="The Broad Institute Genome Sequencing Center for Infectious Disease"/>
            <person name="Wu L."/>
            <person name="Ma J."/>
        </authorList>
    </citation>
    <scope>NUCLEOTIDE SEQUENCE [LARGE SCALE GENOMIC DNA]</scope>
    <source>
        <strain evidence="3">JCM 14370</strain>
    </source>
</reference>
<organism evidence="2 3">
    <name type="scientific">Deinococcus roseus</name>
    <dbReference type="NCBI Taxonomy" id="392414"/>
    <lineage>
        <taxon>Bacteria</taxon>
        <taxon>Thermotogati</taxon>
        <taxon>Deinococcota</taxon>
        <taxon>Deinococci</taxon>
        <taxon>Deinococcales</taxon>
        <taxon>Deinococcaceae</taxon>
        <taxon>Deinococcus</taxon>
    </lineage>
</organism>
<keyword evidence="3" id="KW-1185">Reference proteome</keyword>
<keyword evidence="1" id="KW-0812">Transmembrane</keyword>
<keyword evidence="1" id="KW-0472">Membrane</keyword>
<evidence type="ECO:0000313" key="3">
    <source>
        <dbReference type="Proteomes" id="UP000632222"/>
    </source>
</evidence>
<feature type="transmembrane region" description="Helical" evidence="1">
    <location>
        <begin position="77"/>
        <end position="98"/>
    </location>
</feature>
<sequence length="266" mass="28603">MQATVMPSRNLIKSVALPTEHGGWGFTLEPVLLGLLVAPNAAGWGLGLLALMGFLGRHPIKLCLADVRRKKMYPRTRLALGFAALYVTLGILGLWLALSQAQQNFWLPLLCVTPLMGVQLWFDAQNKSRNLLPELCGSIAMGAVATAIALAGGVNSEVACALWIILGVRSVTSIWFARTQVMRARGKTVDLKPSLLVGILGWFALAWTGIQQITPMFAVVAMTALLGYQVYAFRQPPMAAKVVGWGQMAFGLLFVVCAVVGVRTGV</sequence>
<feature type="transmembrane region" description="Helical" evidence="1">
    <location>
        <begin position="104"/>
        <end position="122"/>
    </location>
</feature>
<gene>
    <name evidence="2" type="ORF">GCM10008938_28910</name>
</gene>
<feature type="transmembrane region" description="Helical" evidence="1">
    <location>
        <begin position="160"/>
        <end position="177"/>
    </location>
</feature>
<dbReference type="InterPro" id="IPR025576">
    <property type="entry name" value="YwiC"/>
</dbReference>
<dbReference type="Pfam" id="PF14256">
    <property type="entry name" value="YwiC"/>
    <property type="match status" value="1"/>
</dbReference>
<dbReference type="Proteomes" id="UP000632222">
    <property type="component" value="Unassembled WGS sequence"/>
</dbReference>
<keyword evidence="1" id="KW-1133">Transmembrane helix</keyword>
<accession>A0ABQ2D2P7</accession>
<feature type="transmembrane region" description="Helical" evidence="1">
    <location>
        <begin position="243"/>
        <end position="262"/>
    </location>
</feature>
<dbReference type="EMBL" id="BMOD01000011">
    <property type="protein sequence ID" value="GGJ41110.1"/>
    <property type="molecule type" value="Genomic_DNA"/>
</dbReference>
<feature type="transmembrane region" description="Helical" evidence="1">
    <location>
        <begin position="31"/>
        <end position="56"/>
    </location>
</feature>
<evidence type="ECO:0000313" key="2">
    <source>
        <dbReference type="EMBL" id="GGJ41110.1"/>
    </source>
</evidence>
<protein>
    <recommendedName>
        <fullName evidence="4">Prenyltransferase</fullName>
    </recommendedName>
</protein>
<comment type="caution">
    <text evidence="2">The sequence shown here is derived from an EMBL/GenBank/DDBJ whole genome shotgun (WGS) entry which is preliminary data.</text>
</comment>
<feature type="transmembrane region" description="Helical" evidence="1">
    <location>
        <begin position="134"/>
        <end position="154"/>
    </location>
</feature>
<dbReference type="RefSeq" id="WP_189003487.1">
    <property type="nucleotide sequence ID" value="NZ_BMOD01000011.1"/>
</dbReference>
<evidence type="ECO:0008006" key="4">
    <source>
        <dbReference type="Google" id="ProtNLM"/>
    </source>
</evidence>
<evidence type="ECO:0000256" key="1">
    <source>
        <dbReference type="SAM" id="Phobius"/>
    </source>
</evidence>
<name>A0ABQ2D2P7_9DEIO</name>
<proteinExistence type="predicted"/>